<dbReference type="SUPFAM" id="SSF53850">
    <property type="entry name" value="Periplasmic binding protein-like II"/>
    <property type="match status" value="1"/>
</dbReference>
<feature type="domain" description="HTH lysR-type" evidence="5">
    <location>
        <begin position="1"/>
        <end position="59"/>
    </location>
</feature>
<name>A0ABW1TZC0_9BURK</name>
<proteinExistence type="inferred from homology"/>
<evidence type="ECO:0000313" key="7">
    <source>
        <dbReference type="Proteomes" id="UP001596270"/>
    </source>
</evidence>
<dbReference type="PROSITE" id="PS50931">
    <property type="entry name" value="HTH_LYSR"/>
    <property type="match status" value="1"/>
</dbReference>
<comment type="caution">
    <text evidence="6">The sequence shown here is derived from an EMBL/GenBank/DDBJ whole genome shotgun (WGS) entry which is preliminary data.</text>
</comment>
<keyword evidence="3" id="KW-0238">DNA-binding</keyword>
<protein>
    <submittedName>
        <fullName evidence="6">LysR family transcriptional regulator</fullName>
    </submittedName>
</protein>
<keyword evidence="2" id="KW-0805">Transcription regulation</keyword>
<dbReference type="EMBL" id="JBHSRS010000065">
    <property type="protein sequence ID" value="MFC6282077.1"/>
    <property type="molecule type" value="Genomic_DNA"/>
</dbReference>
<evidence type="ECO:0000256" key="2">
    <source>
        <dbReference type="ARBA" id="ARBA00023015"/>
    </source>
</evidence>
<accession>A0ABW1TZC0</accession>
<sequence length="309" mass="34465">MDRLLSMRVFQKVIDEGGFAAAARVLDMSPATITRLVTDLEQHLGTRLIQRTTRKLALTEAGEAYLLRVRSILSEVDDAEAAATQSSNELQGSVNVLAPSLFASYFLAKKVTPWLALYPKVALHLHVDSFPYSRVEEFDVTFMVVNEGFDANIVARPIGSVEWIVCASPDYLKRRGTPLQPQDLQNHLYLRFPWQARSGHSAQSMRLSRQDGSQDDVEVRMHVALQSESYEVLFRAAIDGAGVAVLPRFPAVDYVARGELVQLLPDWIFGRYTVYAALPTRKLIPARTRAFLDFATSQALQTDAGKNLP</sequence>
<evidence type="ECO:0000256" key="4">
    <source>
        <dbReference type="ARBA" id="ARBA00023163"/>
    </source>
</evidence>
<keyword evidence="7" id="KW-1185">Reference proteome</keyword>
<evidence type="ECO:0000256" key="1">
    <source>
        <dbReference type="ARBA" id="ARBA00009437"/>
    </source>
</evidence>
<dbReference type="RefSeq" id="WP_377413714.1">
    <property type="nucleotide sequence ID" value="NZ_JBHSRS010000065.1"/>
</dbReference>
<dbReference type="InterPro" id="IPR000847">
    <property type="entry name" value="LysR_HTH_N"/>
</dbReference>
<dbReference type="Proteomes" id="UP001596270">
    <property type="component" value="Unassembled WGS sequence"/>
</dbReference>
<dbReference type="SUPFAM" id="SSF46785">
    <property type="entry name" value="Winged helix' DNA-binding domain"/>
    <property type="match status" value="1"/>
</dbReference>
<dbReference type="CDD" id="cd08422">
    <property type="entry name" value="PBP2_CrgA_like"/>
    <property type="match status" value="1"/>
</dbReference>
<gene>
    <name evidence="6" type="ORF">ACFQND_12655</name>
</gene>
<evidence type="ECO:0000313" key="6">
    <source>
        <dbReference type="EMBL" id="MFC6282077.1"/>
    </source>
</evidence>
<reference evidence="7" key="1">
    <citation type="journal article" date="2019" name="Int. J. Syst. Evol. Microbiol.">
        <title>The Global Catalogue of Microorganisms (GCM) 10K type strain sequencing project: providing services to taxonomists for standard genome sequencing and annotation.</title>
        <authorList>
            <consortium name="The Broad Institute Genomics Platform"/>
            <consortium name="The Broad Institute Genome Sequencing Center for Infectious Disease"/>
            <person name="Wu L."/>
            <person name="Ma J."/>
        </authorList>
    </citation>
    <scope>NUCLEOTIDE SEQUENCE [LARGE SCALE GENOMIC DNA]</scope>
    <source>
        <strain evidence="7">CCUG 39402</strain>
    </source>
</reference>
<keyword evidence="4" id="KW-0804">Transcription</keyword>
<dbReference type="Pfam" id="PF00126">
    <property type="entry name" value="HTH_1"/>
    <property type="match status" value="1"/>
</dbReference>
<dbReference type="InterPro" id="IPR036390">
    <property type="entry name" value="WH_DNA-bd_sf"/>
</dbReference>
<evidence type="ECO:0000256" key="3">
    <source>
        <dbReference type="ARBA" id="ARBA00023125"/>
    </source>
</evidence>
<dbReference type="Gene3D" id="3.40.190.290">
    <property type="match status" value="1"/>
</dbReference>
<organism evidence="6 7">
    <name type="scientific">Polaromonas aquatica</name>
    <dbReference type="NCBI Taxonomy" id="332657"/>
    <lineage>
        <taxon>Bacteria</taxon>
        <taxon>Pseudomonadati</taxon>
        <taxon>Pseudomonadota</taxon>
        <taxon>Betaproteobacteria</taxon>
        <taxon>Burkholderiales</taxon>
        <taxon>Comamonadaceae</taxon>
        <taxon>Polaromonas</taxon>
    </lineage>
</organism>
<dbReference type="Gene3D" id="1.10.10.10">
    <property type="entry name" value="Winged helix-like DNA-binding domain superfamily/Winged helix DNA-binding domain"/>
    <property type="match status" value="1"/>
</dbReference>
<dbReference type="PANTHER" id="PTHR30537:SF35">
    <property type="entry name" value="TRANSCRIPTIONAL REGULATORY PROTEIN"/>
    <property type="match status" value="1"/>
</dbReference>
<comment type="similarity">
    <text evidence="1">Belongs to the LysR transcriptional regulatory family.</text>
</comment>
<dbReference type="InterPro" id="IPR058163">
    <property type="entry name" value="LysR-type_TF_proteobact-type"/>
</dbReference>
<dbReference type="InterPro" id="IPR005119">
    <property type="entry name" value="LysR_subst-bd"/>
</dbReference>
<evidence type="ECO:0000259" key="5">
    <source>
        <dbReference type="PROSITE" id="PS50931"/>
    </source>
</evidence>
<dbReference type="PANTHER" id="PTHR30537">
    <property type="entry name" value="HTH-TYPE TRANSCRIPTIONAL REGULATOR"/>
    <property type="match status" value="1"/>
</dbReference>
<dbReference type="InterPro" id="IPR036388">
    <property type="entry name" value="WH-like_DNA-bd_sf"/>
</dbReference>
<dbReference type="Pfam" id="PF03466">
    <property type="entry name" value="LysR_substrate"/>
    <property type="match status" value="1"/>
</dbReference>